<organism evidence="2 3">
    <name type="scientific">Mycena albidolilacea</name>
    <dbReference type="NCBI Taxonomy" id="1033008"/>
    <lineage>
        <taxon>Eukaryota</taxon>
        <taxon>Fungi</taxon>
        <taxon>Dikarya</taxon>
        <taxon>Basidiomycota</taxon>
        <taxon>Agaricomycotina</taxon>
        <taxon>Agaricomycetes</taxon>
        <taxon>Agaricomycetidae</taxon>
        <taxon>Agaricales</taxon>
        <taxon>Marasmiineae</taxon>
        <taxon>Mycenaceae</taxon>
        <taxon>Mycena</taxon>
    </lineage>
</organism>
<feature type="transmembrane region" description="Helical" evidence="1">
    <location>
        <begin position="40"/>
        <end position="61"/>
    </location>
</feature>
<evidence type="ECO:0000313" key="3">
    <source>
        <dbReference type="Proteomes" id="UP001218218"/>
    </source>
</evidence>
<gene>
    <name evidence="2" type="ORF">DFH08DRAFT_820223</name>
</gene>
<accession>A0AAD7EEF6</accession>
<evidence type="ECO:0000256" key="1">
    <source>
        <dbReference type="SAM" id="Phobius"/>
    </source>
</evidence>
<proteinExistence type="predicted"/>
<protein>
    <submittedName>
        <fullName evidence="2">Uncharacterized protein</fullName>
    </submittedName>
</protein>
<evidence type="ECO:0000313" key="2">
    <source>
        <dbReference type="EMBL" id="KAJ7318228.1"/>
    </source>
</evidence>
<dbReference type="EMBL" id="JARIHO010000059">
    <property type="protein sequence ID" value="KAJ7318228.1"/>
    <property type="molecule type" value="Genomic_DNA"/>
</dbReference>
<keyword evidence="3" id="KW-1185">Reference proteome</keyword>
<dbReference type="AlphaFoldDB" id="A0AAD7EEF6"/>
<keyword evidence="1" id="KW-0812">Transmembrane</keyword>
<sequence length="283" mass="31161">MALTTSFPIARDVDTPSPGAVLAPASSPSPFDNRSTLPNIPVWVAPIIGIVVFCAIVVFFYHTRKSSRAWEEQNALKSQAKKSEERRTFSQKMEKLFYGRAASTMQLPPPAHTAPIKESAAQNAEAKNTSSFSEKRVSAAITPPPPAYTQAAEADNDAPASPYALTNITRANTLKNQRREVQVFAKPPVVDEAPLSPILRPDGAQLERSQLHDVCGESSSLAHRSPYGLHACSHPPRLVPRTEHVDVVFMITFSEVEWSRALKSEPLPTFWGMIRLYRQDGSM</sequence>
<keyword evidence="1" id="KW-0472">Membrane</keyword>
<dbReference type="Proteomes" id="UP001218218">
    <property type="component" value="Unassembled WGS sequence"/>
</dbReference>
<reference evidence="2" key="1">
    <citation type="submission" date="2023-03" db="EMBL/GenBank/DDBJ databases">
        <title>Massive genome expansion in bonnet fungi (Mycena s.s.) driven by repeated elements and novel gene families across ecological guilds.</title>
        <authorList>
            <consortium name="Lawrence Berkeley National Laboratory"/>
            <person name="Harder C.B."/>
            <person name="Miyauchi S."/>
            <person name="Viragh M."/>
            <person name="Kuo A."/>
            <person name="Thoen E."/>
            <person name="Andreopoulos B."/>
            <person name="Lu D."/>
            <person name="Skrede I."/>
            <person name="Drula E."/>
            <person name="Henrissat B."/>
            <person name="Morin E."/>
            <person name="Kohler A."/>
            <person name="Barry K."/>
            <person name="LaButti K."/>
            <person name="Morin E."/>
            <person name="Salamov A."/>
            <person name="Lipzen A."/>
            <person name="Mereny Z."/>
            <person name="Hegedus B."/>
            <person name="Baldrian P."/>
            <person name="Stursova M."/>
            <person name="Weitz H."/>
            <person name="Taylor A."/>
            <person name="Grigoriev I.V."/>
            <person name="Nagy L.G."/>
            <person name="Martin F."/>
            <person name="Kauserud H."/>
        </authorList>
    </citation>
    <scope>NUCLEOTIDE SEQUENCE</scope>
    <source>
        <strain evidence="2">CBHHK002</strain>
    </source>
</reference>
<keyword evidence="1" id="KW-1133">Transmembrane helix</keyword>
<name>A0AAD7EEF6_9AGAR</name>
<comment type="caution">
    <text evidence="2">The sequence shown here is derived from an EMBL/GenBank/DDBJ whole genome shotgun (WGS) entry which is preliminary data.</text>
</comment>